<evidence type="ECO:0000313" key="9">
    <source>
        <dbReference type="EMBL" id="OAH60467.1"/>
    </source>
</evidence>
<dbReference type="RefSeq" id="WP_063966103.1">
    <property type="nucleotide sequence ID" value="NZ_JBCNAN010000031.1"/>
</dbReference>
<proteinExistence type="inferred from homology"/>
<dbReference type="Proteomes" id="UP000076935">
    <property type="component" value="Unassembled WGS sequence"/>
</dbReference>
<keyword evidence="10" id="KW-1185">Reference proteome</keyword>
<dbReference type="PANTHER" id="PTHR30509:SF9">
    <property type="entry name" value="MULTIDRUG RESISTANCE PROTEIN MDTO"/>
    <property type="match status" value="1"/>
</dbReference>
<evidence type="ECO:0000256" key="5">
    <source>
        <dbReference type="ARBA" id="ARBA00023136"/>
    </source>
</evidence>
<keyword evidence="4 7" id="KW-1133">Transmembrane helix</keyword>
<evidence type="ECO:0000256" key="7">
    <source>
        <dbReference type="SAM" id="Phobius"/>
    </source>
</evidence>
<protein>
    <recommendedName>
        <fullName evidence="8">Integral membrane bound transporter domain-containing protein</fullName>
    </recommendedName>
</protein>
<feature type="transmembrane region" description="Helical" evidence="7">
    <location>
        <begin position="59"/>
        <end position="76"/>
    </location>
</feature>
<keyword evidence="5 7" id="KW-0472">Membrane</keyword>
<keyword evidence="2" id="KW-1003">Cell membrane</keyword>
<dbReference type="STRING" id="29332.AWH48_01620"/>
<comment type="subcellular location">
    <subcellularLocation>
        <location evidence="1">Cell membrane</location>
        <topology evidence="1">Multi-pass membrane protein</topology>
    </subcellularLocation>
</comment>
<comment type="similarity">
    <text evidence="6">Belongs to the YccS/YhfK family.</text>
</comment>
<keyword evidence="3 7" id="KW-0812">Transmembrane</keyword>
<feature type="transmembrane region" description="Helical" evidence="7">
    <location>
        <begin position="377"/>
        <end position="396"/>
    </location>
</feature>
<gene>
    <name evidence="9" type="ORF">AWH49_16535</name>
</gene>
<feature type="transmembrane region" description="Helical" evidence="7">
    <location>
        <begin position="163"/>
        <end position="182"/>
    </location>
</feature>
<feature type="transmembrane region" description="Helical" evidence="7">
    <location>
        <begin position="112"/>
        <end position="130"/>
    </location>
</feature>
<evidence type="ECO:0000256" key="1">
    <source>
        <dbReference type="ARBA" id="ARBA00004651"/>
    </source>
</evidence>
<accession>A0A177L575</accession>
<evidence type="ECO:0000256" key="3">
    <source>
        <dbReference type="ARBA" id="ARBA00022692"/>
    </source>
</evidence>
<reference evidence="9 10" key="1">
    <citation type="submission" date="2016-01" db="EMBL/GenBank/DDBJ databases">
        <title>Investigation of taxonomic status of Bacillus aminovorans.</title>
        <authorList>
            <person name="Verma A."/>
            <person name="Pal Y."/>
            <person name="Krishnamurthi S."/>
        </authorList>
    </citation>
    <scope>NUCLEOTIDE SEQUENCE [LARGE SCALE GENOMIC DNA]</scope>
    <source>
        <strain evidence="9 10">DSM 1314</strain>
    </source>
</reference>
<evidence type="ECO:0000256" key="4">
    <source>
        <dbReference type="ARBA" id="ARBA00022989"/>
    </source>
</evidence>
<dbReference type="GO" id="GO:0005886">
    <property type="term" value="C:plasma membrane"/>
    <property type="evidence" value="ECO:0007669"/>
    <property type="project" value="UniProtKB-SubCell"/>
</dbReference>
<evidence type="ECO:0000256" key="6">
    <source>
        <dbReference type="ARBA" id="ARBA00043993"/>
    </source>
</evidence>
<feature type="transmembrane region" description="Helical" evidence="7">
    <location>
        <begin position="469"/>
        <end position="494"/>
    </location>
</feature>
<feature type="transmembrane region" description="Helical" evidence="7">
    <location>
        <begin position="403"/>
        <end position="418"/>
    </location>
</feature>
<dbReference type="EMBL" id="LQWY01000038">
    <property type="protein sequence ID" value="OAH60467.1"/>
    <property type="molecule type" value="Genomic_DNA"/>
</dbReference>
<dbReference type="Pfam" id="PF13515">
    <property type="entry name" value="FUSC_2"/>
    <property type="match status" value="1"/>
</dbReference>
<dbReference type="PANTHER" id="PTHR30509">
    <property type="entry name" value="P-HYDROXYBENZOIC ACID EFFLUX PUMP SUBUNIT-RELATED"/>
    <property type="match status" value="1"/>
</dbReference>
<sequence length="652" mass="72343">MDKKKRKKSSTSISLKSTEIHSTIKQAFEIKKNPFPWIKAFSAGVSASLPVFIGLLLGSLQYGLLAGIGAFTYLYVFNQPYAQRAKKLFFVMIGISLSVGVGTLIAPYPLASAIMMGVIGAVAIFIFGALKISGPSAIFFVLSFAMATGMPVDPSLAPLRTGLVFLGGVLSWLIAMLGWLISPREPETNAVKRVYMELAAFLDSVGTESFNETRQRTVSAMKQAEDILSAGYISWQSSDMFKRLYLLTEHANTIFLEVLEIALEEKAKLPPELGESIRALANSIEHKKKNNTKILQPDHVNEAAEHLFVKIYNADAIMNEPISRINQEVRISKRSLKTVFLGAFDKNSIVFLSSVKYGTVLTFAAIIAYTFDFNRSYWIPLSCAAVMSGATIIATFHRAVQRFLGTIVGILVASIILSSTPQGYIIAIIILVLTFFTELFIVRNYGFAAMFFTPSALIMAEYTTQVHDFAFFATVRVTDIFIGCVIGLIGTLLIGRRSASSLLPHFIAKTIRSEGQFLLMLFSEHNSRIDYEESRERSKMQTNLTNLKTVYNTASGELFSNKTVLESLWPVIFSIEQMGYLLDSSLKYDKRPVLSDESLAQLLYTFETMAMAAEQNQPHTEKNTPDIQGFSKIKKEIIDLQNALQISERVPG</sequence>
<name>A0A177L575_9BACI</name>
<feature type="transmembrane region" description="Helical" evidence="7">
    <location>
        <begin position="88"/>
        <end position="106"/>
    </location>
</feature>
<organism evidence="9 10">
    <name type="scientific">Domibacillus aminovorans</name>
    <dbReference type="NCBI Taxonomy" id="29332"/>
    <lineage>
        <taxon>Bacteria</taxon>
        <taxon>Bacillati</taxon>
        <taxon>Bacillota</taxon>
        <taxon>Bacilli</taxon>
        <taxon>Bacillales</taxon>
        <taxon>Bacillaceae</taxon>
        <taxon>Domibacillus</taxon>
    </lineage>
</organism>
<evidence type="ECO:0000256" key="2">
    <source>
        <dbReference type="ARBA" id="ARBA00022475"/>
    </source>
</evidence>
<evidence type="ECO:0000313" key="10">
    <source>
        <dbReference type="Proteomes" id="UP000076935"/>
    </source>
</evidence>
<comment type="caution">
    <text evidence="9">The sequence shown here is derived from an EMBL/GenBank/DDBJ whole genome shotgun (WGS) entry which is preliminary data.</text>
</comment>
<feature type="transmembrane region" description="Helical" evidence="7">
    <location>
        <begin position="349"/>
        <end position="371"/>
    </location>
</feature>
<feature type="domain" description="Integral membrane bound transporter" evidence="8">
    <location>
        <begin position="364"/>
        <end position="489"/>
    </location>
</feature>
<dbReference type="AlphaFoldDB" id="A0A177L575"/>
<evidence type="ECO:0000259" key="8">
    <source>
        <dbReference type="Pfam" id="PF13515"/>
    </source>
</evidence>
<feature type="transmembrane region" description="Helical" evidence="7">
    <location>
        <begin position="424"/>
        <end position="442"/>
    </location>
</feature>
<dbReference type="InterPro" id="IPR049453">
    <property type="entry name" value="Memb_transporter_dom"/>
</dbReference>